<evidence type="ECO:0000256" key="5">
    <source>
        <dbReference type="ARBA" id="ARBA00022679"/>
    </source>
</evidence>
<dbReference type="EMBL" id="JEMU01000005">
    <property type="protein sequence ID" value="KAJ03657.1"/>
    <property type="molecule type" value="Genomic_DNA"/>
</dbReference>
<accession>A0A061SS08</accession>
<name>A0A061SS08_9RHOB</name>
<evidence type="ECO:0000256" key="1">
    <source>
        <dbReference type="ARBA" id="ARBA00003394"/>
    </source>
</evidence>
<comment type="caution">
    <text evidence="10">The sequence shown here is derived from an EMBL/GenBank/DDBJ whole genome shotgun (WGS) entry which is preliminary data.</text>
</comment>
<dbReference type="Gene3D" id="3.40.50.2000">
    <property type="entry name" value="Glycogen Phosphorylase B"/>
    <property type="match status" value="1"/>
</dbReference>
<dbReference type="GO" id="GO:0043842">
    <property type="term" value="F:Kdo transferase activity"/>
    <property type="evidence" value="ECO:0007669"/>
    <property type="project" value="UniProtKB-EC"/>
</dbReference>
<keyword evidence="5 8" id="KW-0808">Transferase</keyword>
<keyword evidence="8" id="KW-0448">Lipopolysaccharide biosynthesis</keyword>
<evidence type="ECO:0000313" key="11">
    <source>
        <dbReference type="Proteomes" id="UP000027337"/>
    </source>
</evidence>
<dbReference type="InterPro" id="IPR007507">
    <property type="entry name" value="Glycos_transf_N"/>
</dbReference>
<comment type="function">
    <text evidence="1 8">Involved in lipopolysaccharide (LPS) biosynthesis. Catalyzes the transfer of 3-deoxy-D-manno-octulosonate (Kdo) residue(s) from CMP-Kdo to lipid IV(A), the tetraacyldisaccharide-1,4'-bisphosphate precursor of lipid A.</text>
</comment>
<evidence type="ECO:0000256" key="7">
    <source>
        <dbReference type="ARBA" id="ARBA00049183"/>
    </source>
</evidence>
<dbReference type="GO" id="GO:0005886">
    <property type="term" value="C:plasma membrane"/>
    <property type="evidence" value="ECO:0007669"/>
    <property type="project" value="UniProtKB-SubCell"/>
</dbReference>
<keyword evidence="8" id="KW-1003">Cell membrane</keyword>
<dbReference type="GO" id="GO:0009245">
    <property type="term" value="P:lipid A biosynthetic process"/>
    <property type="evidence" value="ECO:0007669"/>
    <property type="project" value="TreeGrafter"/>
</dbReference>
<dbReference type="eggNOG" id="COG1519">
    <property type="taxonomic scope" value="Bacteria"/>
</dbReference>
<dbReference type="PANTHER" id="PTHR42755">
    <property type="entry name" value="3-DEOXY-MANNO-OCTULOSONATE CYTIDYLYLTRANSFERASE"/>
    <property type="match status" value="1"/>
</dbReference>
<feature type="domain" description="3-deoxy-D-manno-octulosonic-acid transferase N-terminal" evidence="9">
    <location>
        <begin position="28"/>
        <end position="188"/>
    </location>
</feature>
<comment type="pathway">
    <text evidence="2 8">Bacterial outer membrane biogenesis; LPS core biosynthesis.</text>
</comment>
<dbReference type="RefSeq" id="WP_037906857.1">
    <property type="nucleotide sequence ID" value="NZ_JEMU01000005.1"/>
</dbReference>
<dbReference type="InterPro" id="IPR039901">
    <property type="entry name" value="Kdotransferase"/>
</dbReference>
<dbReference type="EC" id="2.4.99.12" evidence="3 8"/>
<evidence type="ECO:0000256" key="4">
    <source>
        <dbReference type="ARBA" id="ARBA00019077"/>
    </source>
</evidence>
<evidence type="ECO:0000256" key="3">
    <source>
        <dbReference type="ARBA" id="ARBA00012621"/>
    </source>
</evidence>
<keyword evidence="11" id="KW-1185">Reference proteome</keyword>
<dbReference type="AlphaFoldDB" id="A0A061SS08"/>
<dbReference type="STRING" id="83219.PM02_07490"/>
<evidence type="ECO:0000256" key="6">
    <source>
        <dbReference type="ARBA" id="ARBA00031445"/>
    </source>
</evidence>
<comment type="catalytic activity">
    <reaction evidence="7 8">
        <text>lipid IVA (E. coli) + CMP-3-deoxy-beta-D-manno-octulosonate = alpha-Kdo-(2-&gt;6)-lipid IVA (E. coli) + CMP + H(+)</text>
        <dbReference type="Rhea" id="RHEA:28066"/>
        <dbReference type="ChEBI" id="CHEBI:15378"/>
        <dbReference type="ChEBI" id="CHEBI:58603"/>
        <dbReference type="ChEBI" id="CHEBI:60364"/>
        <dbReference type="ChEBI" id="CHEBI:60377"/>
        <dbReference type="ChEBI" id="CHEBI:85987"/>
        <dbReference type="EC" id="2.4.99.12"/>
    </reaction>
</comment>
<sequence>MARSLGLTAYRALARRAEAQTKEPFAPRPEGELLWLHAAEPGNVIALQDLAVRMCGARIGLHVLITLPDGDTAPPPLQQRPDVTIVQAPAPSEHPAAVAAFLDHWRPDACVWTWGALRPNLILETAQRQCPLILVDADTRGFDGRRDRWLPDLTRRLLSQFSAVMARSEAARRRLAQLGQPRDQIDLTDPLLAGGQALPYVDSDLSEMSATIGGRPVWFAAQVLPKEVPVVLSAHRKAMRLSHRLLLILHPAAPQDAGAAAALAAERDFSVLNWGNDGFPDESTQVLIADDTRDLGLFFRIAPVSFLGSSLIAGEGGCDPFDAAALGSAVLYGPKVRHFMPSYTRLAAAGAARIVNDADALGTAVSRLIAPDQAAAMAHAGWDVISKGAAVTDKITDLIQDILDTREAGK</sequence>
<gene>
    <name evidence="10" type="ORF">PM02_07490</name>
</gene>
<dbReference type="Gene3D" id="3.40.50.11720">
    <property type="entry name" value="3-Deoxy-D-manno-octulosonic-acid transferase, N-terminal domain"/>
    <property type="match status" value="1"/>
</dbReference>
<dbReference type="Pfam" id="PF04413">
    <property type="entry name" value="Glycos_transf_N"/>
    <property type="match status" value="1"/>
</dbReference>
<comment type="subcellular location">
    <subcellularLocation>
        <location evidence="8">Cell membrane</location>
    </subcellularLocation>
</comment>
<reference evidence="10 11" key="1">
    <citation type="journal article" date="2014" name="Genome Announc.">
        <title>Draft Genome Sequences of Two Isolates of the Roseobacter Group, Sulfitobacter sp. Strains 3SOLIMAR09 and 1FIGIMAR09, from Harbors of Mallorca Island (Mediterranean Sea).</title>
        <authorList>
            <person name="Mas-Llado M."/>
            <person name="Pina-Villalonga J.M."/>
            <person name="Brunet-Galmes I."/>
            <person name="Nogales B."/>
            <person name="Bosch R."/>
        </authorList>
    </citation>
    <scope>NUCLEOTIDE SEQUENCE [LARGE SCALE GENOMIC DNA]</scope>
    <source>
        <strain evidence="10 11">1FIGIMAR09</strain>
    </source>
</reference>
<dbReference type="InterPro" id="IPR038107">
    <property type="entry name" value="Glycos_transf_N_sf"/>
</dbReference>
<evidence type="ECO:0000256" key="2">
    <source>
        <dbReference type="ARBA" id="ARBA00004713"/>
    </source>
</evidence>
<comment type="similarity">
    <text evidence="8">Belongs to the glycosyltransferase group 1 family.</text>
</comment>
<dbReference type="GO" id="GO:0009244">
    <property type="term" value="P:lipopolysaccharide core region biosynthetic process"/>
    <property type="evidence" value="ECO:0007669"/>
    <property type="project" value="UniProtKB-UniRule"/>
</dbReference>
<proteinExistence type="inferred from homology"/>
<organism evidence="10 11">
    <name type="scientific">Sulfitobacter mediterraneus</name>
    <dbReference type="NCBI Taxonomy" id="83219"/>
    <lineage>
        <taxon>Bacteria</taxon>
        <taxon>Pseudomonadati</taxon>
        <taxon>Pseudomonadota</taxon>
        <taxon>Alphaproteobacteria</taxon>
        <taxon>Rhodobacterales</taxon>
        <taxon>Roseobacteraceae</taxon>
        <taxon>Sulfitobacter</taxon>
    </lineage>
</organism>
<dbReference type="Proteomes" id="UP000027337">
    <property type="component" value="Unassembled WGS sequence"/>
</dbReference>
<dbReference type="SUPFAM" id="SSF53756">
    <property type="entry name" value="UDP-Glycosyltransferase/glycogen phosphorylase"/>
    <property type="match status" value="1"/>
</dbReference>
<dbReference type="PANTHER" id="PTHR42755:SF1">
    <property type="entry name" value="3-DEOXY-D-MANNO-OCTULOSONIC ACID TRANSFERASE, MITOCHONDRIAL-RELATED"/>
    <property type="match status" value="1"/>
</dbReference>
<evidence type="ECO:0000259" key="9">
    <source>
        <dbReference type="Pfam" id="PF04413"/>
    </source>
</evidence>
<evidence type="ECO:0000256" key="8">
    <source>
        <dbReference type="RuleBase" id="RU365103"/>
    </source>
</evidence>
<evidence type="ECO:0000313" key="10">
    <source>
        <dbReference type="EMBL" id="KAJ03657.1"/>
    </source>
</evidence>
<protein>
    <recommendedName>
        <fullName evidence="4 8">3-deoxy-D-manno-octulosonic acid transferase</fullName>
        <shortName evidence="8">Kdo transferase</shortName>
        <ecNumber evidence="3 8">2.4.99.12</ecNumber>
    </recommendedName>
    <alternativeName>
        <fullName evidence="6 8">Lipid IV(A) 3-deoxy-D-manno-octulosonic acid transferase</fullName>
    </alternativeName>
</protein>
<dbReference type="UniPathway" id="UPA00958"/>
<keyword evidence="8" id="KW-0472">Membrane</keyword>